<dbReference type="RefSeq" id="WP_347436328.1">
    <property type="nucleotide sequence ID" value="NZ_CP089291.1"/>
</dbReference>
<name>A0ABY4CH66_9BACL</name>
<evidence type="ECO:0000259" key="1">
    <source>
        <dbReference type="Pfam" id="PF08241"/>
    </source>
</evidence>
<evidence type="ECO:0000313" key="2">
    <source>
        <dbReference type="EMBL" id="UOF89639.1"/>
    </source>
</evidence>
<dbReference type="InterPro" id="IPR013216">
    <property type="entry name" value="Methyltransf_11"/>
</dbReference>
<dbReference type="InterPro" id="IPR029063">
    <property type="entry name" value="SAM-dependent_MTases_sf"/>
</dbReference>
<keyword evidence="2" id="KW-0489">Methyltransferase</keyword>
<dbReference type="PANTHER" id="PTHR43861">
    <property type="entry name" value="TRANS-ACONITATE 2-METHYLTRANSFERASE-RELATED"/>
    <property type="match status" value="1"/>
</dbReference>
<gene>
    <name evidence="2" type="ORF">LSG31_17390</name>
</gene>
<feature type="domain" description="Methyltransferase type 11" evidence="1">
    <location>
        <begin position="45"/>
        <end position="136"/>
    </location>
</feature>
<dbReference type="SUPFAM" id="SSF53335">
    <property type="entry name" value="S-adenosyl-L-methionine-dependent methyltransferases"/>
    <property type="match status" value="1"/>
</dbReference>
<accession>A0ABY4CH66</accession>
<reference evidence="2" key="1">
    <citation type="submission" date="2021-12" db="EMBL/GenBank/DDBJ databases">
        <title>Alicyclobacillaceae gen. nov., sp. nov., isolated from chalcocite enrichment system.</title>
        <authorList>
            <person name="Jiang Z."/>
        </authorList>
    </citation>
    <scope>NUCLEOTIDE SEQUENCE</scope>
    <source>
        <strain evidence="2">MYW30-H2</strain>
    </source>
</reference>
<proteinExistence type="predicted"/>
<keyword evidence="3" id="KW-1185">Reference proteome</keyword>
<dbReference type="PANTHER" id="PTHR43861:SF1">
    <property type="entry name" value="TRANS-ACONITATE 2-METHYLTRANSFERASE"/>
    <property type="match status" value="1"/>
</dbReference>
<organism evidence="2 3">
    <name type="scientific">Fodinisporobacter ferrooxydans</name>
    <dbReference type="NCBI Taxonomy" id="2901836"/>
    <lineage>
        <taxon>Bacteria</taxon>
        <taxon>Bacillati</taxon>
        <taxon>Bacillota</taxon>
        <taxon>Bacilli</taxon>
        <taxon>Bacillales</taxon>
        <taxon>Alicyclobacillaceae</taxon>
        <taxon>Fodinisporobacter</taxon>
    </lineage>
</organism>
<sequence>MALFDEKANTYDDFCLTPIGTFVDRIERDMMAAIARPVRGEKAIDLGCGTGTYAYWLRDMGLSVVGVDLSQDMLEVARGKRKNEVTFQKADLAHLPFGDNTFDLAICNVVLEFIDEPATVLREGFRVLKPGGRLIVGCINKYGAWGKKYTRRGQEDPMSIYSHAQFLSYEDILKIGPNKPTDVRFGLFVEPEEFRDFEIAIQLEQTHRQRQDNIGGYFVIRFEK</sequence>
<dbReference type="Pfam" id="PF08241">
    <property type="entry name" value="Methyltransf_11"/>
    <property type="match status" value="1"/>
</dbReference>
<dbReference type="Proteomes" id="UP000830167">
    <property type="component" value="Chromosome"/>
</dbReference>
<keyword evidence="2" id="KW-0808">Transferase</keyword>
<dbReference type="EMBL" id="CP089291">
    <property type="protein sequence ID" value="UOF89639.1"/>
    <property type="molecule type" value="Genomic_DNA"/>
</dbReference>
<dbReference type="GO" id="GO:0032259">
    <property type="term" value="P:methylation"/>
    <property type="evidence" value="ECO:0007669"/>
    <property type="project" value="UniProtKB-KW"/>
</dbReference>
<dbReference type="Gene3D" id="3.40.50.150">
    <property type="entry name" value="Vaccinia Virus protein VP39"/>
    <property type="match status" value="1"/>
</dbReference>
<dbReference type="CDD" id="cd02440">
    <property type="entry name" value="AdoMet_MTases"/>
    <property type="match status" value="1"/>
</dbReference>
<protein>
    <submittedName>
        <fullName evidence="2">Class I SAM-dependent methyltransferase</fullName>
    </submittedName>
</protein>
<dbReference type="GO" id="GO:0008168">
    <property type="term" value="F:methyltransferase activity"/>
    <property type="evidence" value="ECO:0007669"/>
    <property type="project" value="UniProtKB-KW"/>
</dbReference>
<evidence type="ECO:0000313" key="3">
    <source>
        <dbReference type="Proteomes" id="UP000830167"/>
    </source>
</evidence>